<proteinExistence type="inferred from homology"/>
<organism evidence="5 6">
    <name type="scientific">Pseudaquabacterium inlustre</name>
    <dbReference type="NCBI Taxonomy" id="2984192"/>
    <lineage>
        <taxon>Bacteria</taxon>
        <taxon>Pseudomonadati</taxon>
        <taxon>Pseudomonadota</taxon>
        <taxon>Betaproteobacteria</taxon>
        <taxon>Burkholderiales</taxon>
        <taxon>Sphaerotilaceae</taxon>
        <taxon>Pseudaquabacterium</taxon>
    </lineage>
</organism>
<dbReference type="Proteomes" id="UP001365405">
    <property type="component" value="Unassembled WGS sequence"/>
</dbReference>
<dbReference type="InterPro" id="IPR028081">
    <property type="entry name" value="Leu-bd"/>
</dbReference>
<dbReference type="Gene3D" id="3.40.50.2300">
    <property type="match status" value="2"/>
</dbReference>
<dbReference type="InterPro" id="IPR028082">
    <property type="entry name" value="Peripla_BP_I"/>
</dbReference>
<dbReference type="PANTHER" id="PTHR47235:SF1">
    <property type="entry name" value="BLR6548 PROTEIN"/>
    <property type="match status" value="1"/>
</dbReference>
<keyword evidence="6" id="KW-1185">Reference proteome</keyword>
<evidence type="ECO:0000256" key="1">
    <source>
        <dbReference type="ARBA" id="ARBA00010062"/>
    </source>
</evidence>
<accession>A0ABU9CQG9</accession>
<feature type="region of interest" description="Disordered" evidence="3">
    <location>
        <begin position="1"/>
        <end position="25"/>
    </location>
</feature>
<evidence type="ECO:0000259" key="4">
    <source>
        <dbReference type="Pfam" id="PF13458"/>
    </source>
</evidence>
<protein>
    <submittedName>
        <fullName evidence="5">ABC transporter substrate-binding protein</fullName>
    </submittedName>
</protein>
<dbReference type="CDD" id="cd06343">
    <property type="entry name" value="PBP1_ABC_ligand_binding-like"/>
    <property type="match status" value="1"/>
</dbReference>
<evidence type="ECO:0000313" key="6">
    <source>
        <dbReference type="Proteomes" id="UP001365405"/>
    </source>
</evidence>
<evidence type="ECO:0000313" key="5">
    <source>
        <dbReference type="EMBL" id="MEK8052984.1"/>
    </source>
</evidence>
<dbReference type="EMBL" id="JBBUTH010000010">
    <property type="protein sequence ID" value="MEK8052984.1"/>
    <property type="molecule type" value="Genomic_DNA"/>
</dbReference>
<dbReference type="PANTHER" id="PTHR47235">
    <property type="entry name" value="BLR6548 PROTEIN"/>
    <property type="match status" value="1"/>
</dbReference>
<dbReference type="Pfam" id="PF13458">
    <property type="entry name" value="Peripla_BP_6"/>
    <property type="match status" value="1"/>
</dbReference>
<evidence type="ECO:0000256" key="3">
    <source>
        <dbReference type="SAM" id="MobiDB-lite"/>
    </source>
</evidence>
<sequence length="429" mass="46407">MSKHEERARSAAPGLKGSHGGDRDARDRRRLFLGSASTSLAGLLLPSLARAQSSPGVTATEIRIGNTTSLSGPVSALGTIARAQAAYFKMVNDQGGVAGRKINFIFYDDGFNPAKTAEMARKLIEQDEVALLFGNLGTGPNSAIVRYVNQLGVPHLFLSVNGDKWTDYKTNPWSMPFAPSGRVECQVAIKHTLHNKPDAKFAIVYQNDDFGRDYIAGAKDVLGARYDTQVKALSYEVTDPTLDSVLVQLLSGPVDALISGVTGKFGAMVIRKASDMGFKGAHYIATGVSSIQGVLVPAGADRATGVMSTTYAKDPSDPALADDPGIKAYRAFMARWYPEGNADDSFNSYGYMTAMVMTRVLQQCNGDFSRRNIMAQANNLKDLDNPILLPGIKINTSPTDHRPLEQMQLQRFDGKRWVRFGPVFEGSAV</sequence>
<reference evidence="5 6" key="1">
    <citation type="submission" date="2024-04" db="EMBL/GenBank/DDBJ databases">
        <title>Novel species of the genus Ideonella isolated from streams.</title>
        <authorList>
            <person name="Lu H."/>
        </authorList>
    </citation>
    <scope>NUCLEOTIDE SEQUENCE [LARGE SCALE GENOMIC DNA]</scope>
    <source>
        <strain evidence="5 6">DXS22W</strain>
    </source>
</reference>
<comment type="caution">
    <text evidence="5">The sequence shown here is derived from an EMBL/GenBank/DDBJ whole genome shotgun (WGS) entry which is preliminary data.</text>
</comment>
<comment type="similarity">
    <text evidence="1">Belongs to the leucine-binding protein family.</text>
</comment>
<keyword evidence="2" id="KW-0732">Signal</keyword>
<dbReference type="RefSeq" id="WP_341412717.1">
    <property type="nucleotide sequence ID" value="NZ_JBBUTH010000010.1"/>
</dbReference>
<feature type="domain" description="Leucine-binding protein" evidence="4">
    <location>
        <begin position="61"/>
        <end position="413"/>
    </location>
</feature>
<evidence type="ECO:0000256" key="2">
    <source>
        <dbReference type="ARBA" id="ARBA00022729"/>
    </source>
</evidence>
<gene>
    <name evidence="5" type="ORF">AACH10_22215</name>
</gene>
<name>A0ABU9CQG9_9BURK</name>
<dbReference type="SUPFAM" id="SSF53822">
    <property type="entry name" value="Periplasmic binding protein-like I"/>
    <property type="match status" value="1"/>
</dbReference>